<keyword evidence="2" id="KW-1185">Reference proteome</keyword>
<organism evidence="1 2">
    <name type="scientific">Paenibacillus ferrarius</name>
    <dbReference type="NCBI Taxonomy" id="1469647"/>
    <lineage>
        <taxon>Bacteria</taxon>
        <taxon>Bacillati</taxon>
        <taxon>Bacillota</taxon>
        <taxon>Bacilli</taxon>
        <taxon>Bacillales</taxon>
        <taxon>Paenibacillaceae</taxon>
        <taxon>Paenibacillus</taxon>
    </lineage>
</organism>
<dbReference type="OrthoDB" id="2084395at2"/>
<evidence type="ECO:0000313" key="1">
    <source>
        <dbReference type="EMBL" id="OPH56229.1"/>
    </source>
</evidence>
<dbReference type="AlphaFoldDB" id="A0A1V4HHF1"/>
<evidence type="ECO:0000313" key="2">
    <source>
        <dbReference type="Proteomes" id="UP000190626"/>
    </source>
</evidence>
<gene>
    <name evidence="1" type="ORF">BC351_29115</name>
</gene>
<comment type="caution">
    <text evidence="1">The sequence shown here is derived from an EMBL/GenBank/DDBJ whole genome shotgun (WGS) entry which is preliminary data.</text>
</comment>
<dbReference type="STRING" id="1469647.BC351_29115"/>
<dbReference type="Proteomes" id="UP000190626">
    <property type="component" value="Unassembled WGS sequence"/>
</dbReference>
<dbReference type="RefSeq" id="WP_079414458.1">
    <property type="nucleotide sequence ID" value="NZ_MBTG01000017.1"/>
</dbReference>
<accession>A0A1V4HHF1</accession>
<name>A0A1V4HHF1_9BACL</name>
<dbReference type="EMBL" id="MBTG01000017">
    <property type="protein sequence ID" value="OPH56229.1"/>
    <property type="molecule type" value="Genomic_DNA"/>
</dbReference>
<sequence length="103" mass="11651">MLTVKAEISFGIENLSQDLSTKHILRPSINFGDNLLFSGTILADSDVDELIRGRRYKVTIELPTVEQEAYEHIRHLVQIGNIFTLQNASKVLGKGEIMDFMFV</sequence>
<proteinExistence type="predicted"/>
<reference evidence="2" key="1">
    <citation type="submission" date="2016-07" db="EMBL/GenBank/DDBJ databases">
        <authorList>
            <person name="Florea S."/>
            <person name="Webb J.S."/>
            <person name="Jaromczyk J."/>
            <person name="Schardl C.L."/>
        </authorList>
    </citation>
    <scope>NUCLEOTIDE SEQUENCE [LARGE SCALE GENOMIC DNA]</scope>
    <source>
        <strain evidence="2">CY1</strain>
    </source>
</reference>
<protein>
    <submittedName>
        <fullName evidence="1">Uncharacterized protein</fullName>
    </submittedName>
</protein>